<dbReference type="Gene3D" id="2.60.40.10">
    <property type="entry name" value="Immunoglobulins"/>
    <property type="match status" value="1"/>
</dbReference>
<organism evidence="13 14">
    <name type="scientific">Denticeps clupeoides</name>
    <name type="common">denticle herring</name>
    <dbReference type="NCBI Taxonomy" id="299321"/>
    <lineage>
        <taxon>Eukaryota</taxon>
        <taxon>Metazoa</taxon>
        <taxon>Chordata</taxon>
        <taxon>Craniata</taxon>
        <taxon>Vertebrata</taxon>
        <taxon>Euteleostomi</taxon>
        <taxon>Actinopterygii</taxon>
        <taxon>Neopterygii</taxon>
        <taxon>Teleostei</taxon>
        <taxon>Clupei</taxon>
        <taxon>Clupeiformes</taxon>
        <taxon>Denticipitoidei</taxon>
        <taxon>Denticipitidae</taxon>
        <taxon>Denticeps</taxon>
    </lineage>
</organism>
<dbReference type="GO" id="GO:0007411">
    <property type="term" value="P:axon guidance"/>
    <property type="evidence" value="ECO:0007669"/>
    <property type="project" value="TreeGrafter"/>
</dbReference>
<dbReference type="Pfam" id="PF25599">
    <property type="entry name" value="Ephrin_CRD"/>
    <property type="match status" value="1"/>
</dbReference>
<keyword evidence="14" id="KW-1185">Reference proteome</keyword>
<evidence type="ECO:0000256" key="10">
    <source>
        <dbReference type="SAM" id="SignalP"/>
    </source>
</evidence>
<dbReference type="SUPFAM" id="SSF49785">
    <property type="entry name" value="Galactose-binding domain-like"/>
    <property type="match status" value="1"/>
</dbReference>
<dbReference type="GO" id="GO:0005524">
    <property type="term" value="F:ATP binding"/>
    <property type="evidence" value="ECO:0007669"/>
    <property type="project" value="UniProtKB-KW"/>
</dbReference>
<dbReference type="CDD" id="cd00063">
    <property type="entry name" value="FN3"/>
    <property type="match status" value="1"/>
</dbReference>
<dbReference type="InterPro" id="IPR008979">
    <property type="entry name" value="Galactose-bd-like_sf"/>
</dbReference>
<dbReference type="InterPro" id="IPR011641">
    <property type="entry name" value="Tyr-kin_ephrin_A/B_rcpt-like"/>
</dbReference>
<protein>
    <submittedName>
        <fullName evidence="13">Uncharacterized protein</fullName>
    </submittedName>
</protein>
<dbReference type="InterPro" id="IPR050449">
    <property type="entry name" value="Ephrin_rcpt_TKs"/>
</dbReference>
<dbReference type="Pfam" id="PF01404">
    <property type="entry name" value="Ephrin_lbd"/>
    <property type="match status" value="1"/>
</dbReference>
<dbReference type="GeneTree" id="ENSGT00940000155669"/>
<dbReference type="Pfam" id="PF00041">
    <property type="entry name" value="fn3"/>
    <property type="match status" value="1"/>
</dbReference>
<sequence length="479" mass="51819">MLGVRMESAAHALFFLHFFSTSAQVASGEEVLFDSATQARLEWTSIPPKSWKESQMSLGSDRPHPIYQACIANQNRRSKTLWTQWVDRKDAVNLLLDIKFLQEVEASSQLSPLSVYLTESDAPMMAFRPMEVLRLTAPVPVPADDDWQELDKNLHFAQGLSLGTVSRRGVHLGFDYAGPCVLIAAVRLYYRKCPPLLQALSEFGASPAGAGPNVGRCVSGSREISPPQRVCGADGSWGPLHGRCVCAPGHQEAESSCEACSVGSYRPARDNARCLPCPPNSESGFRGAVECRCVQGHSRLPSDPVNVSCARPPSAPVNLTYLRPSDSSLTLHWGPPVDLGGREEVTYTVECWLKSAGSSDLWQKCGRSTQVLPASREISATAAEVTGVEPRGDYRFSVRADNVVSRHFRSRGPEVFIAIYNWKVMDPTSPGPSDPNISVVVPVAVAVAAGGLALLAAVACCVRRSYKRLDSSSGYGGLE</sequence>
<name>A0AAY4AQ45_9TELE</name>
<comment type="subcellular location">
    <subcellularLocation>
        <location evidence="1">Membrane</location>
        <topology evidence="1">Single-pass membrane protein</topology>
    </subcellularLocation>
</comment>
<feature type="signal peptide" evidence="10">
    <location>
        <begin position="1"/>
        <end position="28"/>
    </location>
</feature>
<reference evidence="13" key="3">
    <citation type="submission" date="2025-09" db="UniProtKB">
        <authorList>
            <consortium name="Ensembl"/>
        </authorList>
    </citation>
    <scope>IDENTIFICATION</scope>
</reference>
<evidence type="ECO:0000259" key="12">
    <source>
        <dbReference type="PROSITE" id="PS51550"/>
    </source>
</evidence>
<keyword evidence="5" id="KW-0067">ATP-binding</keyword>
<evidence type="ECO:0000259" key="11">
    <source>
        <dbReference type="PROSITE" id="PS50853"/>
    </source>
</evidence>
<dbReference type="InterPro" id="IPR001090">
    <property type="entry name" value="Ephrin_rcpt_lig-bd_dom"/>
</dbReference>
<feature type="chain" id="PRO_5044219553" evidence="10">
    <location>
        <begin position="29"/>
        <end position="479"/>
    </location>
</feature>
<evidence type="ECO:0000256" key="5">
    <source>
        <dbReference type="ARBA" id="ARBA00022840"/>
    </source>
</evidence>
<proteinExistence type="predicted"/>
<dbReference type="PANTHER" id="PTHR46877:SF14">
    <property type="entry name" value="RECEPTOR PROTEIN-TYROSINE KINASE"/>
    <property type="match status" value="1"/>
</dbReference>
<reference evidence="13" key="2">
    <citation type="submission" date="2025-08" db="UniProtKB">
        <authorList>
            <consortium name="Ensembl"/>
        </authorList>
    </citation>
    <scope>IDENTIFICATION</scope>
</reference>
<evidence type="ECO:0000256" key="1">
    <source>
        <dbReference type="ARBA" id="ARBA00004167"/>
    </source>
</evidence>
<keyword evidence="6 9" id="KW-1133">Transmembrane helix</keyword>
<dbReference type="PROSITE" id="PS51550">
    <property type="entry name" value="EPH_LBD"/>
    <property type="match status" value="1"/>
</dbReference>
<dbReference type="Ensembl" id="ENSDCDT00010009960.1">
    <property type="protein sequence ID" value="ENSDCDP00010009476.1"/>
    <property type="gene ID" value="ENSDCDG00010004235.1"/>
</dbReference>
<evidence type="ECO:0000256" key="8">
    <source>
        <dbReference type="ARBA" id="ARBA00023170"/>
    </source>
</evidence>
<evidence type="ECO:0000313" key="14">
    <source>
        <dbReference type="Proteomes" id="UP000694580"/>
    </source>
</evidence>
<keyword evidence="8" id="KW-0675">Receptor</keyword>
<dbReference type="Proteomes" id="UP000694580">
    <property type="component" value="Chromosome 1"/>
</dbReference>
<evidence type="ECO:0000256" key="6">
    <source>
        <dbReference type="ARBA" id="ARBA00022989"/>
    </source>
</evidence>
<evidence type="ECO:0000256" key="7">
    <source>
        <dbReference type="ARBA" id="ARBA00023136"/>
    </source>
</evidence>
<dbReference type="GO" id="GO:0005886">
    <property type="term" value="C:plasma membrane"/>
    <property type="evidence" value="ECO:0007669"/>
    <property type="project" value="TreeGrafter"/>
</dbReference>
<evidence type="ECO:0000313" key="13">
    <source>
        <dbReference type="Ensembl" id="ENSDCDP00010009476.1"/>
    </source>
</evidence>
<dbReference type="InterPro" id="IPR036116">
    <property type="entry name" value="FN3_sf"/>
</dbReference>
<keyword evidence="10" id="KW-0732">Signal</keyword>
<gene>
    <name evidence="13" type="primary">si:ch73-40a2.1</name>
</gene>
<dbReference type="Gene3D" id="2.10.50.10">
    <property type="entry name" value="Tumor Necrosis Factor Receptor, subunit A, domain 2"/>
    <property type="match status" value="1"/>
</dbReference>
<dbReference type="GO" id="GO:0005005">
    <property type="term" value="F:transmembrane-ephrin receptor activity"/>
    <property type="evidence" value="ECO:0007669"/>
    <property type="project" value="TreeGrafter"/>
</dbReference>
<dbReference type="Gene3D" id="2.60.40.1770">
    <property type="entry name" value="ephrin a2 ectodomain"/>
    <property type="match status" value="1"/>
</dbReference>
<feature type="domain" description="Fibronectin type-III" evidence="11">
    <location>
        <begin position="315"/>
        <end position="427"/>
    </location>
</feature>
<accession>A0AAY4AQ45</accession>
<dbReference type="SMART" id="SM00060">
    <property type="entry name" value="FN3"/>
    <property type="match status" value="1"/>
</dbReference>
<dbReference type="PANTHER" id="PTHR46877">
    <property type="entry name" value="EPH RECEPTOR A5"/>
    <property type="match status" value="1"/>
</dbReference>
<evidence type="ECO:0000256" key="3">
    <source>
        <dbReference type="ARBA" id="ARBA00022737"/>
    </source>
</evidence>
<dbReference type="Gene3D" id="2.60.120.260">
    <property type="entry name" value="Galactose-binding domain-like"/>
    <property type="match status" value="1"/>
</dbReference>
<keyword evidence="2 9" id="KW-0812">Transmembrane</keyword>
<dbReference type="SMART" id="SM01411">
    <property type="entry name" value="Ephrin_rec_like"/>
    <property type="match status" value="1"/>
</dbReference>
<dbReference type="FunFam" id="2.10.50.10:FF:000001">
    <property type="entry name" value="Ephrin type-A receptor 5"/>
    <property type="match status" value="1"/>
</dbReference>
<keyword evidence="4" id="KW-0547">Nucleotide-binding</keyword>
<reference evidence="13 14" key="1">
    <citation type="submission" date="2020-06" db="EMBL/GenBank/DDBJ databases">
        <authorList>
            <consortium name="Wellcome Sanger Institute Data Sharing"/>
        </authorList>
    </citation>
    <scope>NUCLEOTIDE SEQUENCE [LARGE SCALE GENOMIC DNA]</scope>
</reference>
<dbReference type="InterPro" id="IPR003961">
    <property type="entry name" value="FN3_dom"/>
</dbReference>
<dbReference type="Pfam" id="PF07699">
    <property type="entry name" value="Ephrin_rec_like"/>
    <property type="match status" value="1"/>
</dbReference>
<evidence type="ECO:0000256" key="4">
    <source>
        <dbReference type="ARBA" id="ARBA00022741"/>
    </source>
</evidence>
<feature type="transmembrane region" description="Helical" evidence="9">
    <location>
        <begin position="439"/>
        <end position="462"/>
    </location>
</feature>
<keyword evidence="7 9" id="KW-0472">Membrane</keyword>
<evidence type="ECO:0000256" key="9">
    <source>
        <dbReference type="SAM" id="Phobius"/>
    </source>
</evidence>
<evidence type="ECO:0000256" key="2">
    <source>
        <dbReference type="ARBA" id="ARBA00022692"/>
    </source>
</evidence>
<keyword evidence="3" id="KW-0677">Repeat</keyword>
<dbReference type="AlphaFoldDB" id="A0AAY4AQ45"/>
<dbReference type="SUPFAM" id="SSF49265">
    <property type="entry name" value="Fibronectin type III"/>
    <property type="match status" value="1"/>
</dbReference>
<dbReference type="SMART" id="SM00615">
    <property type="entry name" value="EPH_lbd"/>
    <property type="match status" value="1"/>
</dbReference>
<dbReference type="GO" id="GO:0030425">
    <property type="term" value="C:dendrite"/>
    <property type="evidence" value="ECO:0007669"/>
    <property type="project" value="TreeGrafter"/>
</dbReference>
<dbReference type="PROSITE" id="PS50853">
    <property type="entry name" value="FN3"/>
    <property type="match status" value="1"/>
</dbReference>
<dbReference type="InterPro" id="IPR013783">
    <property type="entry name" value="Ig-like_fold"/>
</dbReference>
<feature type="domain" description="Eph LBD" evidence="12">
    <location>
        <begin position="28"/>
        <end position="198"/>
    </location>
</feature>